<feature type="transmembrane region" description="Helical" evidence="10">
    <location>
        <begin position="404"/>
        <end position="426"/>
    </location>
</feature>
<dbReference type="PANTHER" id="PTHR43373:SF1">
    <property type="entry name" value="NA(+)_H(+) ANTIPORTER SUBUNIT A"/>
    <property type="match status" value="1"/>
</dbReference>
<feature type="transmembrane region" description="Helical" evidence="10">
    <location>
        <begin position="624"/>
        <end position="641"/>
    </location>
</feature>
<feature type="domain" description="NADH-Ubiquinone oxidoreductase (complex I) chain 5 N-terminal" evidence="12">
    <location>
        <begin position="60"/>
        <end position="108"/>
    </location>
</feature>
<dbReference type="PANTHER" id="PTHR43373">
    <property type="entry name" value="NA(+)/H(+) ANTIPORTER SUBUNIT"/>
    <property type="match status" value="1"/>
</dbReference>
<evidence type="ECO:0000259" key="11">
    <source>
        <dbReference type="Pfam" id="PF00361"/>
    </source>
</evidence>
<feature type="transmembrane region" description="Helical" evidence="10">
    <location>
        <begin position="365"/>
        <end position="384"/>
    </location>
</feature>
<feature type="transmembrane region" description="Helical" evidence="10">
    <location>
        <begin position="447"/>
        <end position="469"/>
    </location>
</feature>
<dbReference type="InterPro" id="IPR050616">
    <property type="entry name" value="CPA3_Na-H_Antiporter_A"/>
</dbReference>
<evidence type="ECO:0000256" key="3">
    <source>
        <dbReference type="ARBA" id="ARBA00022449"/>
    </source>
</evidence>
<evidence type="ECO:0000256" key="2">
    <source>
        <dbReference type="ARBA" id="ARBA00022448"/>
    </source>
</evidence>
<dbReference type="Proteomes" id="UP001595617">
    <property type="component" value="Unassembled WGS sequence"/>
</dbReference>
<dbReference type="Pfam" id="PF20501">
    <property type="entry name" value="MbhE"/>
    <property type="match status" value="1"/>
</dbReference>
<feature type="transmembrane region" description="Helical" evidence="10">
    <location>
        <begin position="107"/>
        <end position="134"/>
    </location>
</feature>
<organism evidence="15 16">
    <name type="scientific">Saccharospirillum mangrovi</name>
    <dbReference type="NCBI Taxonomy" id="2161747"/>
    <lineage>
        <taxon>Bacteria</taxon>
        <taxon>Pseudomonadati</taxon>
        <taxon>Pseudomonadota</taxon>
        <taxon>Gammaproteobacteria</taxon>
        <taxon>Oceanospirillales</taxon>
        <taxon>Saccharospirillaceae</taxon>
        <taxon>Saccharospirillum</taxon>
    </lineage>
</organism>
<evidence type="ECO:0000259" key="12">
    <source>
        <dbReference type="Pfam" id="PF00662"/>
    </source>
</evidence>
<keyword evidence="4" id="KW-1003">Cell membrane</keyword>
<evidence type="ECO:0000313" key="15">
    <source>
        <dbReference type="EMBL" id="MFC3853731.1"/>
    </source>
</evidence>
<feature type="transmembrane region" description="Helical" evidence="10">
    <location>
        <begin position="744"/>
        <end position="762"/>
    </location>
</feature>
<dbReference type="NCBIfam" id="NF009287">
    <property type="entry name" value="PRK12647.1"/>
    <property type="match status" value="1"/>
</dbReference>
<protein>
    <submittedName>
        <fullName evidence="15">Monovalent cation/H+ antiporter subunit A</fullName>
    </submittedName>
</protein>
<keyword evidence="7" id="KW-0406">Ion transport</keyword>
<dbReference type="Pfam" id="PF00662">
    <property type="entry name" value="Proton_antipo_N"/>
    <property type="match status" value="1"/>
</dbReference>
<keyword evidence="3" id="KW-0050">Antiport</keyword>
<keyword evidence="5 9" id="KW-0812">Transmembrane</keyword>
<evidence type="ECO:0000313" key="16">
    <source>
        <dbReference type="Proteomes" id="UP001595617"/>
    </source>
</evidence>
<evidence type="ECO:0000256" key="7">
    <source>
        <dbReference type="ARBA" id="ARBA00023065"/>
    </source>
</evidence>
<feature type="domain" description="MrpA C-terminal/MbhD" evidence="13">
    <location>
        <begin position="606"/>
        <end position="669"/>
    </location>
</feature>
<feature type="transmembrane region" description="Helical" evidence="10">
    <location>
        <begin position="30"/>
        <end position="54"/>
    </location>
</feature>
<dbReference type="InterPro" id="IPR001516">
    <property type="entry name" value="Proton_antipo_N"/>
</dbReference>
<dbReference type="PRINTS" id="PR01434">
    <property type="entry name" value="NADHDHGNASE5"/>
</dbReference>
<gene>
    <name evidence="15" type="ORF">ACFOOG_12880</name>
</gene>
<evidence type="ECO:0000256" key="6">
    <source>
        <dbReference type="ARBA" id="ARBA00022989"/>
    </source>
</evidence>
<feature type="transmembrane region" description="Helical" evidence="10">
    <location>
        <begin position="598"/>
        <end position="617"/>
    </location>
</feature>
<evidence type="ECO:0000259" key="13">
    <source>
        <dbReference type="Pfam" id="PF13244"/>
    </source>
</evidence>
<accession>A0ABV8A000</accession>
<evidence type="ECO:0000256" key="1">
    <source>
        <dbReference type="ARBA" id="ARBA00004651"/>
    </source>
</evidence>
<comment type="subcellular location">
    <subcellularLocation>
        <location evidence="1">Cell membrane</location>
        <topology evidence="1">Multi-pass membrane protein</topology>
    </subcellularLocation>
    <subcellularLocation>
        <location evidence="9">Membrane</location>
        <topology evidence="9">Multi-pass membrane protein</topology>
    </subcellularLocation>
</comment>
<name>A0ABV8A000_9GAMM</name>
<keyword evidence="16" id="KW-1185">Reference proteome</keyword>
<dbReference type="InterPro" id="IPR046806">
    <property type="entry name" value="MrpA_C/MbhE"/>
</dbReference>
<dbReference type="InterPro" id="IPR001750">
    <property type="entry name" value="ND/Mrp_TM"/>
</dbReference>
<evidence type="ECO:0000256" key="10">
    <source>
        <dbReference type="SAM" id="Phobius"/>
    </source>
</evidence>
<evidence type="ECO:0000256" key="8">
    <source>
        <dbReference type="ARBA" id="ARBA00023136"/>
    </source>
</evidence>
<evidence type="ECO:0000259" key="14">
    <source>
        <dbReference type="Pfam" id="PF20501"/>
    </source>
</evidence>
<feature type="transmembrane region" description="Helical" evidence="10">
    <location>
        <begin position="162"/>
        <end position="186"/>
    </location>
</feature>
<dbReference type="Pfam" id="PF00361">
    <property type="entry name" value="Proton_antipo_M"/>
    <property type="match status" value="1"/>
</dbReference>
<feature type="transmembrane region" description="Helical" evidence="10">
    <location>
        <begin position="268"/>
        <end position="289"/>
    </location>
</feature>
<dbReference type="Pfam" id="PF13244">
    <property type="entry name" value="MbhD"/>
    <property type="match status" value="1"/>
</dbReference>
<feature type="transmembrane region" description="Helical" evidence="10">
    <location>
        <begin position="686"/>
        <end position="707"/>
    </location>
</feature>
<comment type="caution">
    <text evidence="15">The sequence shown here is derived from an EMBL/GenBank/DDBJ whole genome shotgun (WGS) entry which is preliminary data.</text>
</comment>
<feature type="transmembrane region" description="Helical" evidence="10">
    <location>
        <begin position="565"/>
        <end position="586"/>
    </location>
</feature>
<keyword evidence="2" id="KW-0813">Transport</keyword>
<evidence type="ECO:0000256" key="9">
    <source>
        <dbReference type="RuleBase" id="RU000320"/>
    </source>
</evidence>
<feature type="transmembrane region" description="Helical" evidence="10">
    <location>
        <begin position="296"/>
        <end position="314"/>
    </location>
</feature>
<proteinExistence type="predicted"/>
<dbReference type="EMBL" id="JBHRYR010000003">
    <property type="protein sequence ID" value="MFC3853731.1"/>
    <property type="molecule type" value="Genomic_DNA"/>
</dbReference>
<reference evidence="16" key="1">
    <citation type="journal article" date="2019" name="Int. J. Syst. Evol. Microbiol.">
        <title>The Global Catalogue of Microorganisms (GCM) 10K type strain sequencing project: providing services to taxonomists for standard genome sequencing and annotation.</title>
        <authorList>
            <consortium name="The Broad Institute Genomics Platform"/>
            <consortium name="The Broad Institute Genome Sequencing Center for Infectious Disease"/>
            <person name="Wu L."/>
            <person name="Ma J."/>
        </authorList>
    </citation>
    <scope>NUCLEOTIDE SEQUENCE [LARGE SCALE GENOMIC DNA]</scope>
    <source>
        <strain evidence="16">IBRC 10765</strain>
    </source>
</reference>
<feature type="transmembrane region" description="Helical" evidence="10">
    <location>
        <begin position="75"/>
        <end position="95"/>
    </location>
</feature>
<feature type="transmembrane region" description="Helical" evidence="10">
    <location>
        <begin position="198"/>
        <end position="217"/>
    </location>
</feature>
<keyword evidence="6 10" id="KW-1133">Transmembrane helix</keyword>
<feature type="domain" description="NADH:quinone oxidoreductase/Mrp antiporter transmembrane" evidence="11">
    <location>
        <begin position="124"/>
        <end position="409"/>
    </location>
</feature>
<sequence>MLFAVLSGFVLAALVPMLRSLSKDRIGWLLALLPAGLTLYFASFIPAISAGAIITQEWAWFPGIDINLSFLLDGLSLMFALLISFIGTFILIYAGSYLQGHKDLGRFYVIMLSFMASMLGVVLSDNLISLFVFWELTSITSYMLIGFNHEDADARKSALQGLFVTVGGGLALMAGLIMLGTLGGTYQISELMASSDSILTSSLTVGMILCILGGTFTKSAQFPFHFWLPNAMAAPTPVSAYLHSATMVKAGVYLMARLNPVLGEHELWTFMLSFFGAITMFVGAYLAYGATGVKKVLAYSTVMALGTLTMLIGIGTRYAMIAFAAFLLGHSLYKGALFMIAGILDHETGTKDLTKLGGLRKLMPVTATVAALAALSLAGLPPLFGFVGKELMFEAVLSASMLHIMLLGLAILSAMMVTAIALVIAIKPFFGTLQETPKHPHEAPIGMLAGPIALTFVSLLFGLMPFLASDWLVMAAVQSVSPTPIDYRLALWHGINLPLGLSALSLAGGLALFSVWQRNRGGVMAFNDRLARVGPEAGYFKFMDGVTGFAAWQTRVLQNGVLGKYMIVLIMVLVVLTGYPLVTQVGLSFTLRTAEVQFFEWTLVAVLIIAAVFAVFTRSRLGSVATLGVMGFMVSLTFILFSAPDLGITQVLVETLTVILLVLVLFKLPGFKRYSTRYEVWRDGSVAVAMGLLMMFLVMATIDVQLFETISGYYLDTSYPVAKGRNVVNVILVDYRALDTLGEIFVLAIAAMGVFSMLKLRAEANDEAK</sequence>
<evidence type="ECO:0000256" key="4">
    <source>
        <dbReference type="ARBA" id="ARBA00022475"/>
    </source>
</evidence>
<evidence type="ECO:0000256" key="5">
    <source>
        <dbReference type="ARBA" id="ARBA00022692"/>
    </source>
</evidence>
<dbReference type="InterPro" id="IPR025383">
    <property type="entry name" value="MrpA_C/MbhD"/>
</dbReference>
<keyword evidence="8 10" id="KW-0472">Membrane</keyword>
<feature type="domain" description="MrpA C-terminal/MbhE" evidence="14">
    <location>
        <begin position="682"/>
        <end position="759"/>
    </location>
</feature>
<feature type="transmembrane region" description="Helical" evidence="10">
    <location>
        <begin position="489"/>
        <end position="516"/>
    </location>
</feature>
<dbReference type="RefSeq" id="WP_380697162.1">
    <property type="nucleotide sequence ID" value="NZ_JBHRYR010000003.1"/>
</dbReference>
<feature type="transmembrane region" description="Helical" evidence="10">
    <location>
        <begin position="647"/>
        <end position="666"/>
    </location>
</feature>
<feature type="transmembrane region" description="Helical" evidence="10">
    <location>
        <begin position="320"/>
        <end position="344"/>
    </location>
</feature>